<reference evidence="1" key="1">
    <citation type="journal article" date="2015" name="Nature">
        <title>Complex archaea that bridge the gap between prokaryotes and eukaryotes.</title>
        <authorList>
            <person name="Spang A."/>
            <person name="Saw J.H."/>
            <person name="Jorgensen S.L."/>
            <person name="Zaremba-Niedzwiedzka K."/>
            <person name="Martijn J."/>
            <person name="Lind A.E."/>
            <person name="van Eijk R."/>
            <person name="Schleper C."/>
            <person name="Guy L."/>
            <person name="Ettema T.J."/>
        </authorList>
    </citation>
    <scope>NUCLEOTIDE SEQUENCE</scope>
</reference>
<sequence>NAIISTGTLLAESNLIFGKGIHCSFYEGSLSILIFNMYEHQT</sequence>
<accession>A0A0F8WQW7</accession>
<dbReference type="EMBL" id="LAZR01067867">
    <property type="protein sequence ID" value="KKK50745.1"/>
    <property type="molecule type" value="Genomic_DNA"/>
</dbReference>
<gene>
    <name evidence="1" type="ORF">LCGC14_3121960</name>
</gene>
<dbReference type="AlphaFoldDB" id="A0A0F8WQW7"/>
<organism evidence="1">
    <name type="scientific">marine sediment metagenome</name>
    <dbReference type="NCBI Taxonomy" id="412755"/>
    <lineage>
        <taxon>unclassified sequences</taxon>
        <taxon>metagenomes</taxon>
        <taxon>ecological metagenomes</taxon>
    </lineage>
</organism>
<protein>
    <submittedName>
        <fullName evidence="1">Uncharacterized protein</fullName>
    </submittedName>
</protein>
<proteinExistence type="predicted"/>
<name>A0A0F8WQW7_9ZZZZ</name>
<feature type="non-terminal residue" evidence="1">
    <location>
        <position position="1"/>
    </location>
</feature>
<evidence type="ECO:0000313" key="1">
    <source>
        <dbReference type="EMBL" id="KKK50745.1"/>
    </source>
</evidence>
<comment type="caution">
    <text evidence="1">The sequence shown here is derived from an EMBL/GenBank/DDBJ whole genome shotgun (WGS) entry which is preliminary data.</text>
</comment>